<feature type="compositionally biased region" description="Basic and acidic residues" evidence="1">
    <location>
        <begin position="1"/>
        <end position="50"/>
    </location>
</feature>
<feature type="compositionally biased region" description="Basic and acidic residues" evidence="1">
    <location>
        <begin position="251"/>
        <end position="270"/>
    </location>
</feature>
<dbReference type="Proteomes" id="UP000516134">
    <property type="component" value="Chromosome"/>
</dbReference>
<evidence type="ECO:0000256" key="1">
    <source>
        <dbReference type="SAM" id="MobiDB-lite"/>
    </source>
</evidence>
<name>A0ABX6T352_9SPHN</name>
<keyword evidence="3" id="KW-1185">Reference proteome</keyword>
<reference evidence="2 3" key="1">
    <citation type="submission" date="2020-08" db="EMBL/GenBank/DDBJ databases">
        <title>Genome sequence of Sphingomonas daechungensis KACC 18115T.</title>
        <authorList>
            <person name="Hyun D.-W."/>
            <person name="Bae J.-W."/>
        </authorList>
    </citation>
    <scope>NUCLEOTIDE SEQUENCE [LARGE SCALE GENOMIC DNA]</scope>
    <source>
        <strain evidence="2 3">KACC 18115</strain>
    </source>
</reference>
<feature type="region of interest" description="Disordered" evidence="1">
    <location>
        <begin position="1"/>
        <end position="144"/>
    </location>
</feature>
<accession>A0ABX6T352</accession>
<dbReference type="EMBL" id="CP060780">
    <property type="protein sequence ID" value="QNP43859.1"/>
    <property type="molecule type" value="Genomic_DNA"/>
</dbReference>
<dbReference type="Pfam" id="PF09939">
    <property type="entry name" value="DUF2171"/>
    <property type="match status" value="1"/>
</dbReference>
<organism evidence="2 3">
    <name type="scientific">Sphingomonas daechungensis</name>
    <dbReference type="NCBI Taxonomy" id="1176646"/>
    <lineage>
        <taxon>Bacteria</taxon>
        <taxon>Pseudomonadati</taxon>
        <taxon>Pseudomonadota</taxon>
        <taxon>Alphaproteobacteria</taxon>
        <taxon>Sphingomonadales</taxon>
        <taxon>Sphingomonadaceae</taxon>
        <taxon>Sphingomonas</taxon>
    </lineage>
</organism>
<protein>
    <submittedName>
        <fullName evidence="2">DUF2171 domain-containing protein</fullName>
    </submittedName>
</protein>
<dbReference type="RefSeq" id="WP_187715284.1">
    <property type="nucleotide sequence ID" value="NZ_BAABJC010000001.1"/>
</dbReference>
<evidence type="ECO:0000313" key="3">
    <source>
        <dbReference type="Proteomes" id="UP000516134"/>
    </source>
</evidence>
<sequence length="286" mass="34133">MAYDRYEREQRWREGRSEDWNERDPRSWDRDHERDRDDRGFLGRVGDEFRSWFGEDDDGRSRHGSREDAYGRYGGDTDGRWKWASSERSYNPDWSDEGEPRSSRSDRDEHYGQSPRDRDPYRRTSFAGSREPSNIDDRHYHEMRRRQADDLDRDYDEFRRERASKFESEFGEWRERRISKRQLLSGIREHMEVVGTDDKHVGTVDRIAGDRIILTRSDPESGGAHHSLSCSDVDRIDGDRVLLECSADKAKERWRDENRSRALFEREDQGRAGPHVLDRSFSGTYR</sequence>
<feature type="compositionally biased region" description="Basic and acidic residues" evidence="1">
    <location>
        <begin position="59"/>
        <end position="81"/>
    </location>
</feature>
<gene>
    <name evidence="2" type="ORF">H9L15_04270</name>
</gene>
<proteinExistence type="predicted"/>
<feature type="compositionally biased region" description="Basic and acidic residues" evidence="1">
    <location>
        <begin position="98"/>
        <end position="122"/>
    </location>
</feature>
<feature type="region of interest" description="Disordered" evidence="1">
    <location>
        <begin position="251"/>
        <end position="286"/>
    </location>
</feature>
<evidence type="ECO:0000313" key="2">
    <source>
        <dbReference type="EMBL" id="QNP43859.1"/>
    </source>
</evidence>
<feature type="compositionally biased region" description="Basic and acidic residues" evidence="1">
    <location>
        <begin position="133"/>
        <end position="144"/>
    </location>
</feature>
<dbReference type="InterPro" id="IPR018684">
    <property type="entry name" value="DUF2171"/>
</dbReference>